<protein>
    <submittedName>
        <fullName evidence="1">Jg15068 protein</fullName>
    </submittedName>
</protein>
<gene>
    <name evidence="1" type="primary">jg15068</name>
    <name evidence="1" type="ORF">PAEG_LOCUS27559</name>
</gene>
<name>A0A8S4SPE2_9NEOP</name>
<sequence>MCVPGNSSPRNEAVTASKDKWKKLIASDTELKTYIQGMRLCYEECKCTSAVQPEAVSVKQVTLGAMATRSSIRLQTSYYTIR</sequence>
<dbReference type="Proteomes" id="UP000838756">
    <property type="component" value="Unassembled WGS sequence"/>
</dbReference>
<keyword evidence="2" id="KW-1185">Reference proteome</keyword>
<organism evidence="1 2">
    <name type="scientific">Pararge aegeria aegeria</name>
    <dbReference type="NCBI Taxonomy" id="348720"/>
    <lineage>
        <taxon>Eukaryota</taxon>
        <taxon>Metazoa</taxon>
        <taxon>Ecdysozoa</taxon>
        <taxon>Arthropoda</taxon>
        <taxon>Hexapoda</taxon>
        <taxon>Insecta</taxon>
        <taxon>Pterygota</taxon>
        <taxon>Neoptera</taxon>
        <taxon>Endopterygota</taxon>
        <taxon>Lepidoptera</taxon>
        <taxon>Glossata</taxon>
        <taxon>Ditrysia</taxon>
        <taxon>Papilionoidea</taxon>
        <taxon>Nymphalidae</taxon>
        <taxon>Satyrinae</taxon>
        <taxon>Satyrini</taxon>
        <taxon>Parargina</taxon>
        <taxon>Pararge</taxon>
    </lineage>
</organism>
<evidence type="ECO:0000313" key="1">
    <source>
        <dbReference type="EMBL" id="CAH2269293.1"/>
    </source>
</evidence>
<dbReference type="AlphaFoldDB" id="A0A8S4SPE2"/>
<accession>A0A8S4SPE2</accession>
<proteinExistence type="predicted"/>
<comment type="caution">
    <text evidence="1">The sequence shown here is derived from an EMBL/GenBank/DDBJ whole genome shotgun (WGS) entry which is preliminary data.</text>
</comment>
<evidence type="ECO:0000313" key="2">
    <source>
        <dbReference type="Proteomes" id="UP000838756"/>
    </source>
</evidence>
<dbReference type="EMBL" id="CAKXAJ010026508">
    <property type="protein sequence ID" value="CAH2269293.1"/>
    <property type="molecule type" value="Genomic_DNA"/>
</dbReference>
<reference evidence="1" key="1">
    <citation type="submission" date="2022-03" db="EMBL/GenBank/DDBJ databases">
        <authorList>
            <person name="Lindestad O."/>
        </authorList>
    </citation>
    <scope>NUCLEOTIDE SEQUENCE</scope>
</reference>